<comment type="caution">
    <text evidence="9">The sequence shown here is derived from an EMBL/GenBank/DDBJ whole genome shotgun (WGS) entry which is preliminary data.</text>
</comment>
<evidence type="ECO:0000256" key="4">
    <source>
        <dbReference type="ARBA" id="ARBA00022475"/>
    </source>
</evidence>
<feature type="transmembrane region" description="Helical" evidence="8">
    <location>
        <begin position="15"/>
        <end position="39"/>
    </location>
</feature>
<gene>
    <name evidence="9" type="ORF">CQ14_35405</name>
</gene>
<sequence length="260" mass="27577">MIVSAVSDMPAPLTLAIALSGVFLIAFMKGAFGGGFAIVGIPLLSLAMDPIAAGALLAPLFVVMDITALRYWRPNTWSRVDLAMLLPALVAGIGLGYFALRDLDRHAIEVVMGLVTLVFAAIWFLGGGEVRPRPRSTPKAVLAGLSSGVTTMVAHSGGPPLAMYLLPLGMSKALYAGTTSLFFTVGNLLKAGPWLVLATPSKSLWMLMALCAPAVPAGVWAGWRLHERLDQRTLYRTCYAILVVTAAKLLWDGLAGYVRP</sequence>
<dbReference type="EMBL" id="LLYB01000073">
    <property type="protein sequence ID" value="KRR22552.1"/>
    <property type="molecule type" value="Genomic_DNA"/>
</dbReference>
<keyword evidence="4 8" id="KW-1003">Cell membrane</keyword>
<dbReference type="PANTHER" id="PTHR30269">
    <property type="entry name" value="TRANSMEMBRANE PROTEIN YFCA"/>
    <property type="match status" value="1"/>
</dbReference>
<dbReference type="PANTHER" id="PTHR30269:SF37">
    <property type="entry name" value="MEMBRANE TRANSPORTER PROTEIN"/>
    <property type="match status" value="1"/>
</dbReference>
<dbReference type="Proteomes" id="UP000051660">
    <property type="component" value="Unassembled WGS sequence"/>
</dbReference>
<organism evidence="9 10">
    <name type="scientific">Bradyrhizobium lablabi</name>
    <dbReference type="NCBI Taxonomy" id="722472"/>
    <lineage>
        <taxon>Bacteria</taxon>
        <taxon>Pseudomonadati</taxon>
        <taxon>Pseudomonadota</taxon>
        <taxon>Alphaproteobacteria</taxon>
        <taxon>Hyphomicrobiales</taxon>
        <taxon>Nitrobacteraceae</taxon>
        <taxon>Bradyrhizobium</taxon>
    </lineage>
</organism>
<feature type="transmembrane region" description="Helical" evidence="8">
    <location>
        <begin position="107"/>
        <end position="125"/>
    </location>
</feature>
<dbReference type="AlphaFoldDB" id="A0A0R3MQS7"/>
<keyword evidence="7 8" id="KW-0472">Membrane</keyword>
<feature type="transmembrane region" description="Helical" evidence="8">
    <location>
        <begin position="233"/>
        <end position="251"/>
    </location>
</feature>
<dbReference type="InterPro" id="IPR052017">
    <property type="entry name" value="TSUP"/>
</dbReference>
<proteinExistence type="inferred from homology"/>
<feature type="transmembrane region" description="Helical" evidence="8">
    <location>
        <begin position="203"/>
        <end position="221"/>
    </location>
</feature>
<evidence type="ECO:0000313" key="9">
    <source>
        <dbReference type="EMBL" id="KRR22552.1"/>
    </source>
</evidence>
<reference evidence="9 10" key="1">
    <citation type="submission" date="2014-03" db="EMBL/GenBank/DDBJ databases">
        <title>Bradyrhizobium valentinum sp. nov., isolated from effective nodules of Lupinus mariae-josephae, a lupine endemic of basic-lime soils in Eastern Spain.</title>
        <authorList>
            <person name="Duran D."/>
            <person name="Rey L."/>
            <person name="Navarro A."/>
            <person name="Busquets A."/>
            <person name="Imperial J."/>
            <person name="Ruiz-Argueso T."/>
        </authorList>
    </citation>
    <scope>NUCLEOTIDE SEQUENCE [LARGE SCALE GENOMIC DNA]</scope>
    <source>
        <strain evidence="9 10">CCBAU 23086</strain>
    </source>
</reference>
<feature type="transmembrane region" description="Helical" evidence="8">
    <location>
        <begin position="84"/>
        <end position="100"/>
    </location>
</feature>
<protein>
    <recommendedName>
        <fullName evidence="8">Probable membrane transporter protein</fullName>
    </recommendedName>
</protein>
<comment type="subcellular location">
    <subcellularLocation>
        <location evidence="1 8">Cell membrane</location>
        <topology evidence="1 8">Multi-pass membrane protein</topology>
    </subcellularLocation>
</comment>
<evidence type="ECO:0000256" key="8">
    <source>
        <dbReference type="RuleBase" id="RU363041"/>
    </source>
</evidence>
<evidence type="ECO:0000256" key="6">
    <source>
        <dbReference type="ARBA" id="ARBA00022989"/>
    </source>
</evidence>
<keyword evidence="6 8" id="KW-1133">Transmembrane helix</keyword>
<dbReference type="GO" id="GO:0005886">
    <property type="term" value="C:plasma membrane"/>
    <property type="evidence" value="ECO:0007669"/>
    <property type="project" value="UniProtKB-SubCell"/>
</dbReference>
<name>A0A0R3MQS7_9BRAD</name>
<keyword evidence="3" id="KW-0813">Transport</keyword>
<keyword evidence="5 8" id="KW-0812">Transmembrane</keyword>
<evidence type="ECO:0000256" key="7">
    <source>
        <dbReference type="ARBA" id="ARBA00023136"/>
    </source>
</evidence>
<evidence type="ECO:0000256" key="3">
    <source>
        <dbReference type="ARBA" id="ARBA00022448"/>
    </source>
</evidence>
<evidence type="ECO:0000313" key="10">
    <source>
        <dbReference type="Proteomes" id="UP000051660"/>
    </source>
</evidence>
<feature type="transmembrane region" description="Helical" evidence="8">
    <location>
        <begin position="51"/>
        <end position="72"/>
    </location>
</feature>
<dbReference type="InterPro" id="IPR002781">
    <property type="entry name" value="TM_pro_TauE-like"/>
</dbReference>
<comment type="similarity">
    <text evidence="2 8">Belongs to the 4-toluene sulfonate uptake permease (TSUP) (TC 2.A.102) family.</text>
</comment>
<accession>A0A0R3MQS7</accession>
<evidence type="ECO:0000256" key="5">
    <source>
        <dbReference type="ARBA" id="ARBA00022692"/>
    </source>
</evidence>
<feature type="transmembrane region" description="Helical" evidence="8">
    <location>
        <begin position="145"/>
        <end position="166"/>
    </location>
</feature>
<dbReference type="Pfam" id="PF01925">
    <property type="entry name" value="TauE"/>
    <property type="match status" value="1"/>
</dbReference>
<evidence type="ECO:0000256" key="2">
    <source>
        <dbReference type="ARBA" id="ARBA00009142"/>
    </source>
</evidence>
<evidence type="ECO:0000256" key="1">
    <source>
        <dbReference type="ARBA" id="ARBA00004651"/>
    </source>
</evidence>